<sequence length="213" mass="23248">MEYVLNEDNACIVKEIIQAIHNNSVYLSEIDGETGDGDHGVNMNKGFLMADVRIKEDDSFSEALKKLGKTLVMDIGGSMGPIYGTFFSKLSRTLRTEEKIDAKLFEEALKNAEEGLMNLAGAKPGDKTLVDTIVPAYESFKEAQEASKGFKECLEALKIGAEQGKESTRDMVAKLGRASRLGERSKGHLDAGATSCCIILQIMADGMIKRMVE</sequence>
<keyword evidence="5 10" id="KW-0418">Kinase</keyword>
<evidence type="ECO:0000313" key="11">
    <source>
        <dbReference type="Proteomes" id="UP000540014"/>
    </source>
</evidence>
<reference evidence="10 11" key="1">
    <citation type="submission" date="2020-04" db="EMBL/GenBank/DDBJ databases">
        <authorList>
            <person name="Hitch T.C.A."/>
            <person name="Wylensek D."/>
            <person name="Clavel T."/>
        </authorList>
    </citation>
    <scope>NUCLEOTIDE SEQUENCE [LARGE SCALE GENOMIC DNA]</scope>
    <source>
        <strain evidence="10 11">BSM-383-APC-22F</strain>
    </source>
</reference>
<evidence type="ECO:0000259" key="9">
    <source>
        <dbReference type="PROSITE" id="PS51480"/>
    </source>
</evidence>
<dbReference type="GO" id="GO:0047324">
    <property type="term" value="F:phosphoenolpyruvate-glycerone phosphotransferase activity"/>
    <property type="evidence" value="ECO:0007669"/>
    <property type="project" value="UniProtKB-EC"/>
</dbReference>
<dbReference type="PANTHER" id="PTHR28629">
    <property type="entry name" value="TRIOKINASE/FMN CYCLASE"/>
    <property type="match status" value="1"/>
</dbReference>
<dbReference type="GO" id="GO:0004371">
    <property type="term" value="F:glycerone kinase activity"/>
    <property type="evidence" value="ECO:0007669"/>
    <property type="project" value="InterPro"/>
</dbReference>
<evidence type="ECO:0000256" key="4">
    <source>
        <dbReference type="ARBA" id="ARBA00022679"/>
    </source>
</evidence>
<protein>
    <recommendedName>
        <fullName evidence="3">phosphoenolpyruvate--glycerone phosphotransferase</fullName>
        <ecNumber evidence="3">2.7.1.121</ecNumber>
    </recommendedName>
</protein>
<evidence type="ECO:0000256" key="5">
    <source>
        <dbReference type="ARBA" id="ARBA00022777"/>
    </source>
</evidence>
<organism evidence="10 11">
    <name type="scientific">Faecalicoccus pleomorphus</name>
    <dbReference type="NCBI Taxonomy" id="1323"/>
    <lineage>
        <taxon>Bacteria</taxon>
        <taxon>Bacillati</taxon>
        <taxon>Bacillota</taxon>
        <taxon>Erysipelotrichia</taxon>
        <taxon>Erysipelotrichales</taxon>
        <taxon>Erysipelotrichaceae</taxon>
        <taxon>Faecalicoccus</taxon>
    </lineage>
</organism>
<keyword evidence="6" id="KW-0319">Glycerol metabolism</keyword>
<dbReference type="NCBIfam" id="TIGR02365">
    <property type="entry name" value="dha_L_ycgS"/>
    <property type="match status" value="1"/>
</dbReference>
<dbReference type="Gene3D" id="1.25.40.340">
    <property type="match status" value="1"/>
</dbReference>
<dbReference type="SMART" id="SM01120">
    <property type="entry name" value="Dak2"/>
    <property type="match status" value="1"/>
</dbReference>
<evidence type="ECO:0000313" key="10">
    <source>
        <dbReference type="EMBL" id="NME45257.1"/>
    </source>
</evidence>
<comment type="caution">
    <text evidence="10">The sequence shown here is derived from an EMBL/GenBank/DDBJ whole genome shotgun (WGS) entry which is preliminary data.</text>
</comment>
<dbReference type="FunFam" id="1.25.40.340:FF:000002">
    <property type="entry name" value="Dihydroxyacetone kinase, L subunit"/>
    <property type="match status" value="1"/>
</dbReference>
<gene>
    <name evidence="10" type="primary">dhaL</name>
    <name evidence="10" type="ORF">HF861_10280</name>
</gene>
<dbReference type="AlphaFoldDB" id="A0A7X9NJ54"/>
<dbReference type="PROSITE" id="PS51480">
    <property type="entry name" value="DHAL"/>
    <property type="match status" value="1"/>
</dbReference>
<comment type="function">
    <text evidence="8">ADP-binding subunit of the dihydroxyacetone kinase, which is responsible for the phosphoenolpyruvate (PEP)-dependent phosphorylation of dihydroxyacetone. DhaL-ADP is converted to DhaL-ATP via a phosphoryl group transfer from DhaM and transmits it to dihydroxyacetone binds to DhaK.</text>
</comment>
<dbReference type="RefSeq" id="WP_168966449.1">
    <property type="nucleotide sequence ID" value="NZ_JABAFR010000030.1"/>
</dbReference>
<evidence type="ECO:0000256" key="8">
    <source>
        <dbReference type="ARBA" id="ARBA00055771"/>
    </source>
</evidence>
<dbReference type="InterPro" id="IPR050861">
    <property type="entry name" value="Dihydroxyacetone_Kinase"/>
</dbReference>
<dbReference type="InterPro" id="IPR036117">
    <property type="entry name" value="DhaL_dom_sf"/>
</dbReference>
<dbReference type="InterPro" id="IPR012737">
    <property type="entry name" value="DhaK_L_YcgS"/>
</dbReference>
<dbReference type="GO" id="GO:0005829">
    <property type="term" value="C:cytosol"/>
    <property type="evidence" value="ECO:0007669"/>
    <property type="project" value="TreeGrafter"/>
</dbReference>
<evidence type="ECO:0000256" key="6">
    <source>
        <dbReference type="ARBA" id="ARBA00022798"/>
    </source>
</evidence>
<dbReference type="InterPro" id="IPR004007">
    <property type="entry name" value="DhaL_dom"/>
</dbReference>
<comment type="catalytic activity">
    <reaction evidence="1">
        <text>dihydroxyacetone + phosphoenolpyruvate = dihydroxyacetone phosphate + pyruvate</text>
        <dbReference type="Rhea" id="RHEA:18381"/>
        <dbReference type="ChEBI" id="CHEBI:15361"/>
        <dbReference type="ChEBI" id="CHEBI:16016"/>
        <dbReference type="ChEBI" id="CHEBI:57642"/>
        <dbReference type="ChEBI" id="CHEBI:58702"/>
        <dbReference type="EC" id="2.7.1.121"/>
    </reaction>
</comment>
<feature type="domain" description="DhaL" evidence="9">
    <location>
        <begin position="7"/>
        <end position="205"/>
    </location>
</feature>
<dbReference type="PANTHER" id="PTHR28629:SF4">
    <property type="entry name" value="TRIOKINASE_FMN CYCLASE"/>
    <property type="match status" value="1"/>
</dbReference>
<dbReference type="Proteomes" id="UP000540014">
    <property type="component" value="Unassembled WGS sequence"/>
</dbReference>
<dbReference type="GO" id="GO:0019563">
    <property type="term" value="P:glycerol catabolic process"/>
    <property type="evidence" value="ECO:0007669"/>
    <property type="project" value="TreeGrafter"/>
</dbReference>
<proteinExistence type="predicted"/>
<evidence type="ECO:0000256" key="7">
    <source>
        <dbReference type="ARBA" id="ARBA00046577"/>
    </source>
</evidence>
<name>A0A7X9NJ54_9FIRM</name>
<keyword evidence="4" id="KW-0808">Transferase</keyword>
<dbReference type="EC" id="2.7.1.121" evidence="3"/>
<comment type="subunit">
    <text evidence="7">Homodimer. The dihydroxyacetone kinase complex is composed of a homodimer of DhaM, a homodimer of DhaK and the subunit DhaL.</text>
</comment>
<evidence type="ECO:0000256" key="1">
    <source>
        <dbReference type="ARBA" id="ARBA00001113"/>
    </source>
</evidence>
<evidence type="ECO:0000256" key="3">
    <source>
        <dbReference type="ARBA" id="ARBA00012095"/>
    </source>
</evidence>
<dbReference type="Pfam" id="PF02734">
    <property type="entry name" value="Dak2"/>
    <property type="match status" value="1"/>
</dbReference>
<dbReference type="SUPFAM" id="SSF101473">
    <property type="entry name" value="DhaL-like"/>
    <property type="match status" value="1"/>
</dbReference>
<accession>A0A7X9NJ54</accession>
<dbReference type="EMBL" id="JABAFR010000030">
    <property type="protein sequence ID" value="NME45257.1"/>
    <property type="molecule type" value="Genomic_DNA"/>
</dbReference>
<comment type="pathway">
    <text evidence="2">Polyol metabolism; glycerol degradation.</text>
</comment>
<evidence type="ECO:0000256" key="2">
    <source>
        <dbReference type="ARBA" id="ARBA00004745"/>
    </source>
</evidence>